<evidence type="ECO:0000313" key="3">
    <source>
        <dbReference type="Proteomes" id="UP000498980"/>
    </source>
</evidence>
<dbReference type="SMART" id="SM00347">
    <property type="entry name" value="HTH_MARR"/>
    <property type="match status" value="1"/>
</dbReference>
<dbReference type="Pfam" id="PF12802">
    <property type="entry name" value="MarR_2"/>
    <property type="match status" value="1"/>
</dbReference>
<evidence type="ECO:0000259" key="1">
    <source>
        <dbReference type="PROSITE" id="PS50995"/>
    </source>
</evidence>
<organism evidence="2 3">
    <name type="scientific">Streptomyces fulvorobeus</name>
    <dbReference type="NCBI Taxonomy" id="284028"/>
    <lineage>
        <taxon>Bacteria</taxon>
        <taxon>Bacillati</taxon>
        <taxon>Actinomycetota</taxon>
        <taxon>Actinomycetes</taxon>
        <taxon>Kitasatosporales</taxon>
        <taxon>Streptomycetaceae</taxon>
        <taxon>Streptomyces</taxon>
    </lineage>
</organism>
<dbReference type="Proteomes" id="UP000498980">
    <property type="component" value="Unassembled WGS sequence"/>
</dbReference>
<dbReference type="PROSITE" id="PS50995">
    <property type="entry name" value="HTH_MARR_2"/>
    <property type="match status" value="1"/>
</dbReference>
<dbReference type="InterPro" id="IPR039422">
    <property type="entry name" value="MarR/SlyA-like"/>
</dbReference>
<dbReference type="InterPro" id="IPR036390">
    <property type="entry name" value="WH_DNA-bd_sf"/>
</dbReference>
<dbReference type="PANTHER" id="PTHR33164">
    <property type="entry name" value="TRANSCRIPTIONAL REGULATOR, MARR FAMILY"/>
    <property type="match status" value="1"/>
</dbReference>
<gene>
    <name evidence="2" type="ORF">Sfulv_51170</name>
</gene>
<dbReference type="GO" id="GO:0006950">
    <property type="term" value="P:response to stress"/>
    <property type="evidence" value="ECO:0007669"/>
    <property type="project" value="TreeGrafter"/>
</dbReference>
<evidence type="ECO:0000313" key="2">
    <source>
        <dbReference type="EMBL" id="GFN00307.1"/>
    </source>
</evidence>
<dbReference type="Gene3D" id="1.10.10.10">
    <property type="entry name" value="Winged helix-like DNA-binding domain superfamily/Winged helix DNA-binding domain"/>
    <property type="match status" value="1"/>
</dbReference>
<proteinExistence type="predicted"/>
<comment type="caution">
    <text evidence="2">The sequence shown here is derived from an EMBL/GenBank/DDBJ whole genome shotgun (WGS) entry which is preliminary data.</text>
</comment>
<dbReference type="AlphaFoldDB" id="A0A7J0CEZ3"/>
<dbReference type="PANTHER" id="PTHR33164:SF43">
    <property type="entry name" value="HTH-TYPE TRANSCRIPTIONAL REPRESSOR YETL"/>
    <property type="match status" value="1"/>
</dbReference>
<feature type="domain" description="HTH marR-type" evidence="1">
    <location>
        <begin position="31"/>
        <end position="164"/>
    </location>
</feature>
<dbReference type="GO" id="GO:0003700">
    <property type="term" value="F:DNA-binding transcription factor activity"/>
    <property type="evidence" value="ECO:0007669"/>
    <property type="project" value="InterPro"/>
</dbReference>
<sequence>MLCFQSKAIAGGCVMSSDGEGGAEPSVDDGVRTLLLLMPRVVARTKRTPVPKQLEEFNLAPRHLSLLAYLYFDGPLAVNELATRLELAPATVSLLVGELNRYGVVDRDDDPSDRRRKIVGIADVHLDAVRSWLENGVRAWRAALRPLSPAERRTFVETLRVYERELTEGQE</sequence>
<accession>A0A7J0CEZ3</accession>
<keyword evidence="3" id="KW-1185">Reference proteome</keyword>
<dbReference type="SUPFAM" id="SSF46785">
    <property type="entry name" value="Winged helix' DNA-binding domain"/>
    <property type="match status" value="1"/>
</dbReference>
<protein>
    <submittedName>
        <fullName evidence="2">Transcriptional regulator</fullName>
    </submittedName>
</protein>
<reference evidence="2 3" key="1">
    <citation type="submission" date="2020-05" db="EMBL/GenBank/DDBJ databases">
        <title>Whole genome shotgun sequence of Streptomyces fulvorobeus NBRC 15897.</title>
        <authorList>
            <person name="Komaki H."/>
            <person name="Tamura T."/>
        </authorList>
    </citation>
    <scope>NUCLEOTIDE SEQUENCE [LARGE SCALE GENOMIC DNA]</scope>
    <source>
        <strain evidence="2 3">NBRC 15897</strain>
    </source>
</reference>
<name>A0A7J0CEZ3_9ACTN</name>
<dbReference type="EMBL" id="BLWC01000001">
    <property type="protein sequence ID" value="GFN00307.1"/>
    <property type="molecule type" value="Genomic_DNA"/>
</dbReference>
<dbReference type="InterPro" id="IPR036388">
    <property type="entry name" value="WH-like_DNA-bd_sf"/>
</dbReference>
<dbReference type="InterPro" id="IPR000835">
    <property type="entry name" value="HTH_MarR-typ"/>
</dbReference>